<evidence type="ECO:0000313" key="21">
    <source>
        <dbReference type="EMBL" id="STQ86579.1"/>
    </source>
</evidence>
<keyword evidence="16 18" id="KW-0012">Acyltransferase</keyword>
<comment type="subcellular location">
    <subcellularLocation>
        <location evidence="2">Cell inner membrane</location>
        <topology evidence="2">Peripheral membrane protein</topology>
    </subcellularLocation>
</comment>
<evidence type="ECO:0000313" key="23">
    <source>
        <dbReference type="Proteomes" id="UP000029922"/>
    </source>
</evidence>
<evidence type="ECO:0000256" key="15">
    <source>
        <dbReference type="ARBA" id="ARBA00023264"/>
    </source>
</evidence>
<evidence type="ECO:0000259" key="20">
    <source>
        <dbReference type="SMART" id="SM00563"/>
    </source>
</evidence>
<comment type="function">
    <text evidence="17">Converts lysophosphatidic acid (LPA) into phosphatidic acid by incorporating acyl moiety at the 2 position.</text>
</comment>
<evidence type="ECO:0000313" key="22">
    <source>
        <dbReference type="EMBL" id="TLE00742.1"/>
    </source>
</evidence>
<dbReference type="Proteomes" id="UP000255139">
    <property type="component" value="Unassembled WGS sequence"/>
</dbReference>
<reference evidence="21 24" key="2">
    <citation type="submission" date="2018-06" db="EMBL/GenBank/DDBJ databases">
        <authorList>
            <consortium name="Pathogen Informatics"/>
            <person name="Doyle S."/>
        </authorList>
    </citation>
    <scope>NUCLEOTIDE SEQUENCE [LARGE SCALE GENOMIC DNA]</scope>
    <source>
        <strain evidence="21 24">NCTC12714</strain>
    </source>
</reference>
<evidence type="ECO:0000256" key="3">
    <source>
        <dbReference type="ARBA" id="ARBA00004728"/>
    </source>
</evidence>
<evidence type="ECO:0000313" key="24">
    <source>
        <dbReference type="Proteomes" id="UP000255139"/>
    </source>
</evidence>
<evidence type="ECO:0000256" key="4">
    <source>
        <dbReference type="ARBA" id="ARBA00005189"/>
    </source>
</evidence>
<keyword evidence="12 18" id="KW-0443">Lipid metabolism</keyword>
<dbReference type="CDD" id="cd07989">
    <property type="entry name" value="LPLAT_AGPAT-like"/>
    <property type="match status" value="1"/>
</dbReference>
<evidence type="ECO:0000256" key="14">
    <source>
        <dbReference type="ARBA" id="ARBA00023209"/>
    </source>
</evidence>
<keyword evidence="10" id="KW-0997">Cell inner membrane</keyword>
<feature type="domain" description="Phospholipid/glycerol acyltransferase" evidence="20">
    <location>
        <begin position="63"/>
        <end position="178"/>
    </location>
</feature>
<evidence type="ECO:0000256" key="9">
    <source>
        <dbReference type="ARBA" id="ARBA00022516"/>
    </source>
</evidence>
<keyword evidence="9 18" id="KW-0444">Lipid biosynthesis</keyword>
<keyword evidence="24" id="KW-1185">Reference proteome</keyword>
<dbReference type="UniPathway" id="UPA00557">
    <property type="reaction ID" value="UER00613"/>
</dbReference>
<protein>
    <recommendedName>
        <fullName evidence="7 18">1-acyl-sn-glycerol-3-phosphate acyltransferase</fullName>
        <ecNumber evidence="6 18">2.3.1.51</ecNumber>
    </recommendedName>
</protein>
<sequence length="239" mass="27578">MSVNKLKGYYATFLIIIGLATIICFMWVFRKNNGRATRKCCRLFFLFGGFKMEKIGEYDLNAKLIVANHQSASDIICLEGDHPLNICWVAKKQLGEIPFYGYSVKIPEMILIDREDKKGLIQLMREAKEKIAQNRPIIIFPEGTRGPGNRSFLPFKPGAKILAEKLGLRIQPIVFINTRKMYDSNPIYSQKNVARLVCMPSFVPEVGSDWYEKLEKDMFEYYSKHYNELNPEDLTQTEA</sequence>
<evidence type="ECO:0000256" key="6">
    <source>
        <dbReference type="ARBA" id="ARBA00013211"/>
    </source>
</evidence>
<dbReference type="GO" id="GO:0003841">
    <property type="term" value="F:1-acylglycerol-3-phosphate O-acyltransferase activity"/>
    <property type="evidence" value="ECO:0007669"/>
    <property type="project" value="UniProtKB-UniRule"/>
</dbReference>
<comment type="similarity">
    <text evidence="5 18">Belongs to the 1-acyl-sn-glycerol-3-phosphate acyltransferase family.</text>
</comment>
<organism evidence="21 24">
    <name type="scientific">Helicobacter muridarum</name>
    <dbReference type="NCBI Taxonomy" id="216"/>
    <lineage>
        <taxon>Bacteria</taxon>
        <taxon>Pseudomonadati</taxon>
        <taxon>Campylobacterota</taxon>
        <taxon>Epsilonproteobacteria</taxon>
        <taxon>Campylobacterales</taxon>
        <taxon>Helicobacteraceae</taxon>
        <taxon>Helicobacter</taxon>
    </lineage>
</organism>
<keyword evidence="19" id="KW-1133">Transmembrane helix</keyword>
<dbReference type="NCBIfam" id="TIGR00530">
    <property type="entry name" value="AGP_acyltrn"/>
    <property type="match status" value="1"/>
</dbReference>
<dbReference type="GO" id="GO:0016024">
    <property type="term" value="P:CDP-diacylglycerol biosynthetic process"/>
    <property type="evidence" value="ECO:0007669"/>
    <property type="project" value="UniProtKB-UniPathway"/>
</dbReference>
<keyword evidence="15 18" id="KW-1208">Phospholipid metabolism</keyword>
<dbReference type="EC" id="2.3.1.51" evidence="6 18"/>
<evidence type="ECO:0000256" key="17">
    <source>
        <dbReference type="ARBA" id="ARBA00037183"/>
    </source>
</evidence>
<name>A0A099TXW5_9HELI</name>
<reference evidence="22 23" key="1">
    <citation type="journal article" date="2014" name="Genome Announc.">
        <title>Draft genome sequences of eight enterohepatic helicobacter species isolated from both laboratory and wild rodents.</title>
        <authorList>
            <person name="Sheh A."/>
            <person name="Shen Z."/>
            <person name="Fox J.G."/>
        </authorList>
    </citation>
    <scope>NUCLEOTIDE SEQUENCE [LARGE SCALE GENOMIC DNA]</scope>
    <source>
        <strain evidence="22 23">ST1</strain>
    </source>
</reference>
<dbReference type="Proteomes" id="UP000029922">
    <property type="component" value="Unassembled WGS sequence"/>
</dbReference>
<keyword evidence="14 18" id="KW-0594">Phospholipid biosynthesis</keyword>
<evidence type="ECO:0000256" key="13">
    <source>
        <dbReference type="ARBA" id="ARBA00023136"/>
    </source>
</evidence>
<dbReference type="InterPro" id="IPR002123">
    <property type="entry name" value="Plipid/glycerol_acylTrfase"/>
</dbReference>
<gene>
    <name evidence="21" type="primary">plsC</name>
    <name evidence="22" type="ORF">LS73_003545</name>
    <name evidence="21" type="ORF">NCTC12714_01390</name>
</gene>
<accession>A0A099TXW5</accession>
<dbReference type="EMBL" id="UGJE01000002">
    <property type="protein sequence ID" value="STQ86579.1"/>
    <property type="molecule type" value="Genomic_DNA"/>
</dbReference>
<evidence type="ECO:0000256" key="8">
    <source>
        <dbReference type="ARBA" id="ARBA00022475"/>
    </source>
</evidence>
<feature type="transmembrane region" description="Helical" evidence="19">
    <location>
        <begin position="6"/>
        <end position="29"/>
    </location>
</feature>
<evidence type="ECO:0000256" key="7">
    <source>
        <dbReference type="ARBA" id="ARBA00016139"/>
    </source>
</evidence>
<evidence type="ECO:0000256" key="10">
    <source>
        <dbReference type="ARBA" id="ARBA00022519"/>
    </source>
</evidence>
<keyword evidence="11 18" id="KW-0808">Transferase</keyword>
<dbReference type="GO" id="GO:0005886">
    <property type="term" value="C:plasma membrane"/>
    <property type="evidence" value="ECO:0007669"/>
    <property type="project" value="UniProtKB-SubCell"/>
</dbReference>
<proteinExistence type="inferred from homology"/>
<dbReference type="PANTHER" id="PTHR10434:SF59">
    <property type="entry name" value="1-ACYL-SN-GLYCEROL-3-PHOSPHATE ACYLTRANSFERASE"/>
    <property type="match status" value="1"/>
</dbReference>
<keyword evidence="19" id="KW-0812">Transmembrane</keyword>
<evidence type="ECO:0000256" key="19">
    <source>
        <dbReference type="SAM" id="Phobius"/>
    </source>
</evidence>
<dbReference type="EMBL" id="JRPD02000005">
    <property type="protein sequence ID" value="TLE00742.1"/>
    <property type="molecule type" value="Genomic_DNA"/>
</dbReference>
<dbReference type="AlphaFoldDB" id="A0A099TXW5"/>
<evidence type="ECO:0000256" key="5">
    <source>
        <dbReference type="ARBA" id="ARBA00008655"/>
    </source>
</evidence>
<dbReference type="Pfam" id="PF01553">
    <property type="entry name" value="Acyltransferase"/>
    <property type="match status" value="1"/>
</dbReference>
<comment type="pathway">
    <text evidence="3">Phospholipid metabolism; CDP-diacylglycerol biosynthesis; CDP-diacylglycerol from sn-glycerol 3-phosphate: step 2/3.</text>
</comment>
<evidence type="ECO:0000256" key="1">
    <source>
        <dbReference type="ARBA" id="ARBA00001141"/>
    </source>
</evidence>
<keyword evidence="13 19" id="KW-0472">Membrane</keyword>
<evidence type="ECO:0000256" key="16">
    <source>
        <dbReference type="ARBA" id="ARBA00023315"/>
    </source>
</evidence>
<dbReference type="SUPFAM" id="SSF69593">
    <property type="entry name" value="Glycerol-3-phosphate (1)-acyltransferase"/>
    <property type="match status" value="1"/>
</dbReference>
<evidence type="ECO:0000256" key="12">
    <source>
        <dbReference type="ARBA" id="ARBA00023098"/>
    </source>
</evidence>
<comment type="pathway">
    <text evidence="4">Lipid metabolism.</text>
</comment>
<evidence type="ECO:0000256" key="18">
    <source>
        <dbReference type="RuleBase" id="RU361267"/>
    </source>
</evidence>
<dbReference type="STRING" id="216.LS73_00115"/>
<keyword evidence="8" id="KW-1003">Cell membrane</keyword>
<dbReference type="RefSeq" id="WP_034556616.1">
    <property type="nucleotide sequence ID" value="NZ_FZML01000003.1"/>
</dbReference>
<dbReference type="SMART" id="SM00563">
    <property type="entry name" value="PlsC"/>
    <property type="match status" value="1"/>
</dbReference>
<comment type="domain">
    <text evidence="18">The HXXXXD motif is essential for acyltransferase activity and may constitute the binding site for the phosphate moiety of the glycerol-3-phosphate.</text>
</comment>
<evidence type="ECO:0000256" key="2">
    <source>
        <dbReference type="ARBA" id="ARBA00004417"/>
    </source>
</evidence>
<dbReference type="OrthoDB" id="9809618at2"/>
<dbReference type="PANTHER" id="PTHR10434">
    <property type="entry name" value="1-ACYL-SN-GLYCEROL-3-PHOSPHATE ACYLTRANSFERASE"/>
    <property type="match status" value="1"/>
</dbReference>
<dbReference type="GO" id="GO:0006654">
    <property type="term" value="P:phosphatidic acid biosynthetic process"/>
    <property type="evidence" value="ECO:0007669"/>
    <property type="project" value="TreeGrafter"/>
</dbReference>
<evidence type="ECO:0000256" key="11">
    <source>
        <dbReference type="ARBA" id="ARBA00022679"/>
    </source>
</evidence>
<comment type="catalytic activity">
    <reaction evidence="1 18">
        <text>a 1-acyl-sn-glycero-3-phosphate + an acyl-CoA = a 1,2-diacyl-sn-glycero-3-phosphate + CoA</text>
        <dbReference type="Rhea" id="RHEA:19709"/>
        <dbReference type="ChEBI" id="CHEBI:57287"/>
        <dbReference type="ChEBI" id="CHEBI:57970"/>
        <dbReference type="ChEBI" id="CHEBI:58342"/>
        <dbReference type="ChEBI" id="CHEBI:58608"/>
        <dbReference type="EC" id="2.3.1.51"/>
    </reaction>
</comment>
<dbReference type="InterPro" id="IPR004552">
    <property type="entry name" value="AGP_acyltrans"/>
</dbReference>